<dbReference type="InterPro" id="IPR007296">
    <property type="entry name" value="DUF403"/>
</dbReference>
<gene>
    <name evidence="2" type="ORF">DXT99_09865</name>
</gene>
<evidence type="ECO:0000313" key="2">
    <source>
        <dbReference type="EMBL" id="RDV15355.1"/>
    </source>
</evidence>
<dbReference type="Pfam" id="PF04168">
    <property type="entry name" value="Alpha-E"/>
    <property type="match status" value="1"/>
</dbReference>
<dbReference type="RefSeq" id="WP_115565373.1">
    <property type="nucleotide sequence ID" value="NZ_QRGR01000009.1"/>
</dbReference>
<dbReference type="PANTHER" id="PTHR34595">
    <property type="entry name" value="BLR5612 PROTEIN"/>
    <property type="match status" value="1"/>
</dbReference>
<evidence type="ECO:0000313" key="3">
    <source>
        <dbReference type="Proteomes" id="UP000256708"/>
    </source>
</evidence>
<keyword evidence="3" id="KW-1185">Reference proteome</keyword>
<proteinExistence type="predicted"/>
<dbReference type="InterPro" id="IPR051680">
    <property type="entry name" value="ATP-dep_Glu-Cys_Ligase-2"/>
</dbReference>
<dbReference type="PANTHER" id="PTHR34595:SF7">
    <property type="entry name" value="SLL1039 PROTEIN"/>
    <property type="match status" value="1"/>
</dbReference>
<dbReference type="EMBL" id="QRGR01000009">
    <property type="protein sequence ID" value="RDV15355.1"/>
    <property type="molecule type" value="Genomic_DNA"/>
</dbReference>
<accession>A0A3D8LD73</accession>
<dbReference type="Proteomes" id="UP000256708">
    <property type="component" value="Unassembled WGS sequence"/>
</dbReference>
<comment type="caution">
    <text evidence="2">The sequence shown here is derived from an EMBL/GenBank/DDBJ whole genome shotgun (WGS) entry which is preliminary data.</text>
</comment>
<sequence>MMLSRSAKKIYWMGRDLEWAEFVALYSRVQYENLMDLPARQSKEDLLESILHVADAQENYFSVHSQLKAEDVLTFICIEEANPNSVLAYVDRVREMARGARDGLSLELWEYVNRFYHTMNSYSTERLHREGIQGFAGAIESNSCRIKGYIHNNMLRNEAWMLFSLGMYMERAFLITRTLLHQMQAIATQESSGQNGPDESYQFALLLGSIGGYEMFKQGYQKNASRKLALDFLLLNTEFPKSVVHTLTSIHTILKDLHAARQEQESALQSTSHTILSQCQDFTPGDQAESTVDFLKKTLANLHALAGQLEQTYLKF</sequence>
<dbReference type="AlphaFoldDB" id="A0A3D8LD73"/>
<feature type="domain" description="DUF403" evidence="1">
    <location>
        <begin position="2"/>
        <end position="314"/>
    </location>
</feature>
<dbReference type="OrthoDB" id="9803532at2"/>
<evidence type="ECO:0000259" key="1">
    <source>
        <dbReference type="Pfam" id="PF04168"/>
    </source>
</evidence>
<name>A0A3D8LD73_9BACT</name>
<protein>
    <submittedName>
        <fullName evidence="2">Alpha-E domain-containing protein</fullName>
    </submittedName>
</protein>
<reference evidence="3" key="1">
    <citation type="submission" date="2018-08" db="EMBL/GenBank/DDBJ databases">
        <authorList>
            <person name="Liu Z.-W."/>
            <person name="Du Z.-J."/>
        </authorList>
    </citation>
    <scope>NUCLEOTIDE SEQUENCE [LARGE SCALE GENOMIC DNA]</scope>
    <source>
        <strain evidence="3">H4X</strain>
    </source>
</reference>
<organism evidence="2 3">
    <name type="scientific">Pontibacter diazotrophicus</name>
    <dbReference type="NCBI Taxonomy" id="1400979"/>
    <lineage>
        <taxon>Bacteria</taxon>
        <taxon>Pseudomonadati</taxon>
        <taxon>Bacteroidota</taxon>
        <taxon>Cytophagia</taxon>
        <taxon>Cytophagales</taxon>
        <taxon>Hymenobacteraceae</taxon>
        <taxon>Pontibacter</taxon>
    </lineage>
</organism>